<keyword evidence="4" id="KW-1185">Reference proteome</keyword>
<proteinExistence type="predicted"/>
<feature type="transmembrane region" description="Helical" evidence="2">
    <location>
        <begin position="187"/>
        <end position="207"/>
    </location>
</feature>
<feature type="transmembrane region" description="Helical" evidence="2">
    <location>
        <begin position="244"/>
        <end position="263"/>
    </location>
</feature>
<dbReference type="WBParaSite" id="PSAMB.scaffold3667size24319.g22200.t1">
    <property type="protein sequence ID" value="PSAMB.scaffold3667size24319.g22200.t1"/>
    <property type="gene ID" value="PSAMB.scaffold3667size24319.g22200"/>
</dbReference>
<dbReference type="AlphaFoldDB" id="A0A914WB89"/>
<dbReference type="Proteomes" id="UP000887566">
    <property type="component" value="Unplaced"/>
</dbReference>
<dbReference type="Pfam" id="PF24871">
    <property type="entry name" value="Piezo_TM1-24"/>
    <property type="match status" value="1"/>
</dbReference>
<feature type="transmembrane region" description="Helical" evidence="2">
    <location>
        <begin position="122"/>
        <end position="143"/>
    </location>
</feature>
<dbReference type="InterPro" id="IPR027272">
    <property type="entry name" value="Piezo"/>
</dbReference>
<dbReference type="InterPro" id="IPR056769">
    <property type="entry name" value="Piezo_TM1-24"/>
</dbReference>
<organism evidence="4 5">
    <name type="scientific">Plectus sambesii</name>
    <dbReference type="NCBI Taxonomy" id="2011161"/>
    <lineage>
        <taxon>Eukaryota</taxon>
        <taxon>Metazoa</taxon>
        <taxon>Ecdysozoa</taxon>
        <taxon>Nematoda</taxon>
        <taxon>Chromadorea</taxon>
        <taxon>Plectida</taxon>
        <taxon>Plectina</taxon>
        <taxon>Plectoidea</taxon>
        <taxon>Plectidae</taxon>
        <taxon>Plectus</taxon>
    </lineage>
</organism>
<feature type="region of interest" description="Disordered" evidence="1">
    <location>
        <begin position="152"/>
        <end position="177"/>
    </location>
</feature>
<feature type="transmembrane region" description="Helical" evidence="2">
    <location>
        <begin position="213"/>
        <end position="232"/>
    </location>
</feature>
<dbReference type="PANTHER" id="PTHR47049">
    <property type="entry name" value="PIEZO-TYPE MECHANOSENSITIVE ION CHANNEL HOMOLOG"/>
    <property type="match status" value="1"/>
</dbReference>
<feature type="transmembrane region" description="Helical" evidence="2">
    <location>
        <begin position="32"/>
        <end position="53"/>
    </location>
</feature>
<sequence length="470" mass="51700">MVSVLIKNLAYRVILPAGLLCAAIIRPSLVSLVYGVLALLCLLLPAITAVSGVRGSTRMYLLGALVYSGFAALLQVAYQIYAVSSQSMEQYTKNCNSTSEYWLRQVGFIRAHNDHPGQSARVILPEVIALAVSVVGYVLCVVLKHEPPSIGDAHAGDGHHEETSFGRGRQRSTTDQTRSSSAAIFPVLKRLSDILLVLLAAVVGGIQPSLLNSVYFIAFLVVATWWALYTPLHRHTYNVIKRLLTGYSALHLVAIYLYQINFIQSALSPKSLPARLVGLSAITSSQCETWWRLDFTQATPWNIFVNPALVLFFFVYVTVQFEATKHGVKRLPADREVGDDDGSSVHEELLPRDDDDDVFRTPVASAAVTSDEGLNDTASSSHSVDRAKIVRLLSVSPLDQSMVTNGITDFLAFVLYHCYAAALLTMMIWALLYHSVFGLVFLVVTCVLWIAPNTRKVCFTVSPVLLFYVE</sequence>
<evidence type="ECO:0000259" key="3">
    <source>
        <dbReference type="Pfam" id="PF24871"/>
    </source>
</evidence>
<evidence type="ECO:0000256" key="2">
    <source>
        <dbReference type="SAM" id="Phobius"/>
    </source>
</evidence>
<feature type="transmembrane region" description="Helical" evidence="2">
    <location>
        <begin position="436"/>
        <end position="452"/>
    </location>
</feature>
<keyword evidence="2" id="KW-1133">Transmembrane helix</keyword>
<feature type="compositionally biased region" description="Basic and acidic residues" evidence="1">
    <location>
        <begin position="154"/>
        <end position="164"/>
    </location>
</feature>
<feature type="transmembrane region" description="Helical" evidence="2">
    <location>
        <begin position="60"/>
        <end position="81"/>
    </location>
</feature>
<evidence type="ECO:0000313" key="5">
    <source>
        <dbReference type="WBParaSite" id="PSAMB.scaffold3667size24319.g22200.t1"/>
    </source>
</evidence>
<feature type="domain" description="Piezo TM1-24" evidence="3">
    <location>
        <begin position="26"/>
        <end position="470"/>
    </location>
</feature>
<protein>
    <submittedName>
        <fullName evidence="5">Piezo-type mechanosensitive ion channel component 2</fullName>
    </submittedName>
</protein>
<feature type="transmembrane region" description="Helical" evidence="2">
    <location>
        <begin position="410"/>
        <end position="430"/>
    </location>
</feature>
<accession>A0A914WB89</accession>
<name>A0A914WB89_9BILA</name>
<feature type="transmembrane region" description="Helical" evidence="2">
    <location>
        <begin position="9"/>
        <end position="26"/>
    </location>
</feature>
<feature type="transmembrane region" description="Helical" evidence="2">
    <location>
        <begin position="301"/>
        <end position="319"/>
    </location>
</feature>
<dbReference type="GO" id="GO:0016020">
    <property type="term" value="C:membrane"/>
    <property type="evidence" value="ECO:0007669"/>
    <property type="project" value="InterPro"/>
</dbReference>
<dbReference type="PANTHER" id="PTHR47049:SF2">
    <property type="entry name" value="PIEZO-TYPE MECHANOSENSITIVE ION CHANNEL HOMOLOG"/>
    <property type="match status" value="1"/>
</dbReference>
<evidence type="ECO:0000256" key="1">
    <source>
        <dbReference type="SAM" id="MobiDB-lite"/>
    </source>
</evidence>
<evidence type="ECO:0000313" key="4">
    <source>
        <dbReference type="Proteomes" id="UP000887566"/>
    </source>
</evidence>
<reference evidence="5" key="1">
    <citation type="submission" date="2022-11" db="UniProtKB">
        <authorList>
            <consortium name="WormBaseParasite"/>
        </authorList>
    </citation>
    <scope>IDENTIFICATION</scope>
</reference>
<dbReference type="GO" id="GO:0008381">
    <property type="term" value="F:mechanosensitive monoatomic ion channel activity"/>
    <property type="evidence" value="ECO:0007669"/>
    <property type="project" value="InterPro"/>
</dbReference>
<keyword evidence="2" id="KW-0472">Membrane</keyword>
<keyword evidence="2" id="KW-0812">Transmembrane</keyword>